<dbReference type="RefSeq" id="WP_184404503.1">
    <property type="nucleotide sequence ID" value="NZ_JACHHJ010000003.1"/>
</dbReference>
<evidence type="ECO:0000256" key="6">
    <source>
        <dbReference type="ARBA" id="ARBA00023002"/>
    </source>
</evidence>
<proteinExistence type="inferred from homology"/>
<protein>
    <recommendedName>
        <fullName evidence="3">Probable nitronate monooxygenase</fullName>
    </recommendedName>
</protein>
<dbReference type="SUPFAM" id="SSF51412">
    <property type="entry name" value="Inosine monophosphate dehydrogenase (IMPDH)"/>
    <property type="match status" value="1"/>
</dbReference>
<dbReference type="InterPro" id="IPR013785">
    <property type="entry name" value="Aldolase_TIM"/>
</dbReference>
<evidence type="ECO:0000256" key="5">
    <source>
        <dbReference type="ARBA" id="ARBA00022643"/>
    </source>
</evidence>
<keyword evidence="9" id="KW-1185">Reference proteome</keyword>
<dbReference type="FunFam" id="3.20.20.70:FF:000210">
    <property type="entry name" value="2-nitropropane dioxygenase"/>
    <property type="match status" value="1"/>
</dbReference>
<dbReference type="InterPro" id="IPR004136">
    <property type="entry name" value="NMO"/>
</dbReference>
<comment type="similarity">
    <text evidence="2">Belongs to the nitronate monooxygenase family. NMO class I subfamily.</text>
</comment>
<dbReference type="Proteomes" id="UP000568839">
    <property type="component" value="Unassembled WGS sequence"/>
</dbReference>
<accession>A0A841PNN6</accession>
<keyword evidence="5" id="KW-0288">FMN</keyword>
<dbReference type="PANTHER" id="PTHR42747:SF4">
    <property type="entry name" value="BLR1330 PROTEIN"/>
    <property type="match status" value="1"/>
</dbReference>
<evidence type="ECO:0000256" key="4">
    <source>
        <dbReference type="ARBA" id="ARBA00022630"/>
    </source>
</evidence>
<dbReference type="Pfam" id="PF03060">
    <property type="entry name" value="NMO"/>
    <property type="match status" value="1"/>
</dbReference>
<dbReference type="PANTHER" id="PTHR42747">
    <property type="entry name" value="NITRONATE MONOOXYGENASE-RELATED"/>
    <property type="match status" value="1"/>
</dbReference>
<keyword evidence="4" id="KW-0285">Flavoprotein</keyword>
<dbReference type="EMBL" id="JACHHJ010000003">
    <property type="protein sequence ID" value="MBB6450447.1"/>
    <property type="molecule type" value="Genomic_DNA"/>
</dbReference>
<dbReference type="CDD" id="cd04730">
    <property type="entry name" value="NPD_like"/>
    <property type="match status" value="1"/>
</dbReference>
<name>A0A841PNN6_9BACL</name>
<evidence type="ECO:0000256" key="1">
    <source>
        <dbReference type="ARBA" id="ARBA00003535"/>
    </source>
</evidence>
<keyword evidence="6 8" id="KW-0560">Oxidoreductase</keyword>
<dbReference type="Gene3D" id="3.20.20.70">
    <property type="entry name" value="Aldolase class I"/>
    <property type="match status" value="1"/>
</dbReference>
<comment type="caution">
    <text evidence="8">The sequence shown here is derived from an EMBL/GenBank/DDBJ whole genome shotgun (WGS) entry which is preliminary data.</text>
</comment>
<comment type="function">
    <text evidence="1">Nitronate monooxygenase that uses molecular oxygen to catalyze the oxidative denitrification of alkyl nitronates. Acts on propionate 3-nitronate (P3N), the presumed physiological substrate. Probably functions in the detoxification of P3N, a metabolic poison produced by plants and fungi as a defense mechanism.</text>
</comment>
<evidence type="ECO:0000313" key="9">
    <source>
        <dbReference type="Proteomes" id="UP000568839"/>
    </source>
</evidence>
<sequence length="316" mass="34443">MQNMNDHSLSHQVELPAIAAPMFLVSSPQMVIESCKNGVIGTFPLLNARTGEILEEWMRKIKNEVESDSVTKMAPWGVNLIVHRTNNRYESDLELVKKYQPPIVITSLGNPTAVVDIVHEYGGHVFSDVITIKHAKKAAQAGVDGLILVCNGAGGHGGKINPLAFLAEVKEFWDGFTVLAGAISNGRDILAAKVLGADFSYIGTRFIATNEAIAQDEYKEMLVESKSDDIIYTDAISGVNANFLRPSIEKAGLDADNLQKKETVDVVHNQDDAKSWKDIWSAGQGVGAIKDVQPIAEVINELKAEYKEAVTKVTEK</sequence>
<evidence type="ECO:0000256" key="2">
    <source>
        <dbReference type="ARBA" id="ARBA00009881"/>
    </source>
</evidence>
<gene>
    <name evidence="8" type="ORF">HNR44_002430</name>
</gene>
<reference evidence="8 9" key="1">
    <citation type="submission" date="2020-08" db="EMBL/GenBank/DDBJ databases">
        <title>Genomic Encyclopedia of Type Strains, Phase IV (KMG-IV): sequencing the most valuable type-strain genomes for metagenomic binning, comparative biology and taxonomic classification.</title>
        <authorList>
            <person name="Goeker M."/>
        </authorList>
    </citation>
    <scope>NUCLEOTIDE SEQUENCE [LARGE SCALE GENOMIC DNA]</scope>
    <source>
        <strain evidence="8 9">DSM 21769</strain>
    </source>
</reference>
<evidence type="ECO:0000313" key="8">
    <source>
        <dbReference type="EMBL" id="MBB6450447.1"/>
    </source>
</evidence>
<dbReference type="GO" id="GO:0018580">
    <property type="term" value="F:nitronate monooxygenase activity"/>
    <property type="evidence" value="ECO:0007669"/>
    <property type="project" value="InterPro"/>
</dbReference>
<dbReference type="AlphaFoldDB" id="A0A841PNN6"/>
<keyword evidence="7 8" id="KW-0503">Monooxygenase</keyword>
<organism evidence="8 9">
    <name type="scientific">Geomicrobium halophilum</name>
    <dbReference type="NCBI Taxonomy" id="549000"/>
    <lineage>
        <taxon>Bacteria</taxon>
        <taxon>Bacillati</taxon>
        <taxon>Bacillota</taxon>
        <taxon>Bacilli</taxon>
        <taxon>Bacillales</taxon>
        <taxon>Geomicrobium</taxon>
    </lineage>
</organism>
<evidence type="ECO:0000256" key="7">
    <source>
        <dbReference type="ARBA" id="ARBA00023033"/>
    </source>
</evidence>
<evidence type="ECO:0000256" key="3">
    <source>
        <dbReference type="ARBA" id="ARBA00013457"/>
    </source>
</evidence>